<gene>
    <name evidence="1" type="ORF">Fuma_04080</name>
    <name evidence="2" type="ORF">Fuma_06139</name>
</gene>
<reference evidence="1 3" key="1">
    <citation type="journal article" date="2016" name="Front. Microbiol.">
        <title>Fuerstia marisgermanicae gen. nov., sp. nov., an Unusual Member of the Phylum Planctomycetes from the German Wadden Sea.</title>
        <authorList>
            <person name="Kohn T."/>
            <person name="Heuer A."/>
            <person name="Jogler M."/>
            <person name="Vollmers J."/>
            <person name="Boedeker C."/>
            <person name="Bunk B."/>
            <person name="Rast P."/>
            <person name="Borchert D."/>
            <person name="Glockner I."/>
            <person name="Freese H.M."/>
            <person name="Klenk H.P."/>
            <person name="Overmann J."/>
            <person name="Kaster A.K."/>
            <person name="Rohde M."/>
            <person name="Wiegand S."/>
            <person name="Jogler C."/>
        </authorList>
    </citation>
    <scope>NUCLEOTIDE SEQUENCE [LARGE SCALE GENOMIC DNA]</scope>
    <source>
        <strain evidence="1 3">NH11</strain>
    </source>
</reference>
<dbReference type="AlphaFoldDB" id="A0A1P8WK87"/>
<proteinExistence type="predicted"/>
<dbReference type="EMBL" id="CP017641">
    <property type="protein sequence ID" value="APZ96470.1"/>
    <property type="molecule type" value="Genomic_DNA"/>
</dbReference>
<keyword evidence="3" id="KW-1185">Reference proteome</keyword>
<accession>A0A1P8WK87</accession>
<evidence type="ECO:0000313" key="3">
    <source>
        <dbReference type="Proteomes" id="UP000187735"/>
    </source>
</evidence>
<dbReference type="EMBL" id="CP017641">
    <property type="protein sequence ID" value="APZ94448.1"/>
    <property type="molecule type" value="Genomic_DNA"/>
</dbReference>
<evidence type="ECO:0000313" key="1">
    <source>
        <dbReference type="EMBL" id="APZ94448.1"/>
    </source>
</evidence>
<dbReference type="OrthoDB" id="231509at2"/>
<organism evidence="1 3">
    <name type="scientific">Fuerstiella marisgermanici</name>
    <dbReference type="NCBI Taxonomy" id="1891926"/>
    <lineage>
        <taxon>Bacteria</taxon>
        <taxon>Pseudomonadati</taxon>
        <taxon>Planctomycetota</taxon>
        <taxon>Planctomycetia</taxon>
        <taxon>Planctomycetales</taxon>
        <taxon>Planctomycetaceae</taxon>
        <taxon>Fuerstiella</taxon>
    </lineage>
</organism>
<sequence length="429" mass="48845">MNVEVIVRVDGREVETLKQQISGQPVDIEQQTEALKDRVGQAVLSEAFFRFDGELRQPRCCGRVMHRKGTRSVPVMSQSGEIDFKRRRYRCPKCRRCCTPADALVWCGKHRITRHLGKQICQLATLEHFTRLEQLMADQHAVHIGHDDMLQLVHDVGTVVDGQRQTAAKFAMESPSAIEAKVRPKRVHVSCDGIMYCTNEREPCPAAPNTNRLLWRQMRVGCVYWQDENECWQKQVVWGQEDLGTFAASLFRLACEHGYRDADEKIFIADGGEWCWGIHDKYFADADGILDWYHASEHVWDCGKVLHSADDVKPWVDEGLELLRTKGGEGLLDWLQPQLSGLRGRKRKAMNSLLGYFRSRVGLTNYPAYRENNCQIGSGMIESTAKQLVGIRLKGPGMHWSPIGASAVTALKAHNINNNWHNLWKNLVL</sequence>
<dbReference type="STRING" id="1891926.Fuma_04080"/>
<dbReference type="KEGG" id="fmr:Fuma_04080"/>
<evidence type="ECO:0000313" key="2">
    <source>
        <dbReference type="EMBL" id="APZ96470.1"/>
    </source>
</evidence>
<protein>
    <recommendedName>
        <fullName evidence="4">Transposase</fullName>
    </recommendedName>
</protein>
<dbReference type="KEGG" id="fmr:Fuma_06139"/>
<name>A0A1P8WK87_9PLAN</name>
<dbReference type="Proteomes" id="UP000187735">
    <property type="component" value="Chromosome"/>
</dbReference>
<dbReference type="RefSeq" id="WP_077025748.1">
    <property type="nucleotide sequence ID" value="NZ_CP017641.1"/>
</dbReference>
<evidence type="ECO:0008006" key="4">
    <source>
        <dbReference type="Google" id="ProtNLM"/>
    </source>
</evidence>